<reference evidence="2 3" key="1">
    <citation type="submission" date="2023-01" db="EMBL/GenBank/DDBJ databases">
        <title>Analysis of 21 Apiospora genomes using comparative genomics revels a genus with tremendous synthesis potential of carbohydrate active enzymes and secondary metabolites.</title>
        <authorList>
            <person name="Sorensen T."/>
        </authorList>
    </citation>
    <scope>NUCLEOTIDE SEQUENCE [LARGE SCALE GENOMIC DNA]</scope>
    <source>
        <strain evidence="2 3">CBS 117206</strain>
    </source>
</reference>
<name>A0AAW0QAW4_9PEZI</name>
<evidence type="ECO:0000313" key="3">
    <source>
        <dbReference type="Proteomes" id="UP001392437"/>
    </source>
</evidence>
<gene>
    <name evidence="2" type="ORF">PG999_014726</name>
</gene>
<evidence type="ECO:0000259" key="1">
    <source>
        <dbReference type="Pfam" id="PF08881"/>
    </source>
</evidence>
<protein>
    <recommendedName>
        <fullName evidence="1">Cyanovirin-N domain-containing protein</fullName>
    </recommendedName>
</protein>
<dbReference type="SUPFAM" id="SSF51322">
    <property type="entry name" value="Cyanovirin-N"/>
    <property type="match status" value="1"/>
</dbReference>
<accession>A0AAW0QAW4</accession>
<dbReference type="EMBL" id="JAQQWP010000013">
    <property type="protein sequence ID" value="KAK8092527.1"/>
    <property type="molecule type" value="Genomic_DNA"/>
</dbReference>
<dbReference type="Pfam" id="PF08881">
    <property type="entry name" value="CVNH"/>
    <property type="match status" value="1"/>
</dbReference>
<organism evidence="2 3">
    <name type="scientific">Apiospora kogelbergensis</name>
    <dbReference type="NCBI Taxonomy" id="1337665"/>
    <lineage>
        <taxon>Eukaryota</taxon>
        <taxon>Fungi</taxon>
        <taxon>Dikarya</taxon>
        <taxon>Ascomycota</taxon>
        <taxon>Pezizomycotina</taxon>
        <taxon>Sordariomycetes</taxon>
        <taxon>Xylariomycetidae</taxon>
        <taxon>Amphisphaeriales</taxon>
        <taxon>Apiosporaceae</taxon>
        <taxon>Apiospora</taxon>
    </lineage>
</organism>
<keyword evidence="3" id="KW-1185">Reference proteome</keyword>
<dbReference type="Proteomes" id="UP001392437">
    <property type="component" value="Unassembled WGS sequence"/>
</dbReference>
<feature type="domain" description="Cyanovirin-N" evidence="1">
    <location>
        <begin position="23"/>
        <end position="76"/>
    </location>
</feature>
<evidence type="ECO:0000313" key="2">
    <source>
        <dbReference type="EMBL" id="KAK8092527.1"/>
    </source>
</evidence>
<comment type="caution">
    <text evidence="2">The sequence shown here is derived from an EMBL/GenBank/DDBJ whole genome shotgun (WGS) entry which is preliminary data.</text>
</comment>
<dbReference type="Gene3D" id="2.30.60.10">
    <property type="entry name" value="Cyanovirin-N"/>
    <property type="match status" value="1"/>
</dbReference>
<dbReference type="AlphaFoldDB" id="A0AAW0QAW4"/>
<proteinExistence type="predicted"/>
<dbReference type="InterPro" id="IPR036673">
    <property type="entry name" value="Cyanovirin-N_sf"/>
</dbReference>
<sequence>MDNCYAWDAKEGIYEKDGGRLSDHCEGCEIDDDGHTMRCQCHEGNKENMSYYIDTDNLIGNDEGYLSCYGYKGTKCQPDKVAALGGSSGGDPRRSLAFTA</sequence>
<dbReference type="InterPro" id="IPR011058">
    <property type="entry name" value="Cyanovirin-N"/>
</dbReference>